<dbReference type="Pfam" id="PF17899">
    <property type="entry name" value="Peptidase_M61_N"/>
    <property type="match status" value="1"/>
</dbReference>
<gene>
    <name evidence="5" type="ORF">Pla123a_19500</name>
</gene>
<dbReference type="InterPro" id="IPR040756">
    <property type="entry name" value="Peptidase_M61_N"/>
</dbReference>
<dbReference type="InterPro" id="IPR036034">
    <property type="entry name" value="PDZ_sf"/>
</dbReference>
<reference evidence="5 6" key="1">
    <citation type="submission" date="2019-02" db="EMBL/GenBank/DDBJ databases">
        <title>Deep-cultivation of Planctomycetes and their phenomic and genomic characterization uncovers novel biology.</title>
        <authorList>
            <person name="Wiegand S."/>
            <person name="Jogler M."/>
            <person name="Boedeker C."/>
            <person name="Pinto D."/>
            <person name="Vollmers J."/>
            <person name="Rivas-Marin E."/>
            <person name="Kohn T."/>
            <person name="Peeters S.H."/>
            <person name="Heuer A."/>
            <person name="Rast P."/>
            <person name="Oberbeckmann S."/>
            <person name="Bunk B."/>
            <person name="Jeske O."/>
            <person name="Meyerdierks A."/>
            <person name="Storesund J.E."/>
            <person name="Kallscheuer N."/>
            <person name="Luecker S."/>
            <person name="Lage O.M."/>
            <person name="Pohl T."/>
            <person name="Merkel B.J."/>
            <person name="Hornburger P."/>
            <person name="Mueller R.-W."/>
            <person name="Bruemmer F."/>
            <person name="Labrenz M."/>
            <person name="Spormann A.M."/>
            <person name="Op Den Camp H."/>
            <person name="Overmann J."/>
            <person name="Amann R."/>
            <person name="Jetten M.S.M."/>
            <person name="Mascher T."/>
            <person name="Medema M.H."/>
            <person name="Devos D.P."/>
            <person name="Kaster A.-K."/>
            <person name="Ovreas L."/>
            <person name="Rohde M."/>
            <person name="Galperin M.Y."/>
            <person name="Jogler C."/>
        </authorList>
    </citation>
    <scope>NUCLEOTIDE SEQUENCE [LARGE SCALE GENOMIC DNA]</scope>
    <source>
        <strain evidence="5 6">Pla123a</strain>
    </source>
</reference>
<evidence type="ECO:0000313" key="6">
    <source>
        <dbReference type="Proteomes" id="UP000318478"/>
    </source>
</evidence>
<organism evidence="5 6">
    <name type="scientific">Posidoniimonas polymericola</name>
    <dbReference type="NCBI Taxonomy" id="2528002"/>
    <lineage>
        <taxon>Bacteria</taxon>
        <taxon>Pseudomonadati</taxon>
        <taxon>Planctomycetota</taxon>
        <taxon>Planctomycetia</taxon>
        <taxon>Pirellulales</taxon>
        <taxon>Lacipirellulaceae</taxon>
        <taxon>Posidoniimonas</taxon>
    </lineage>
</organism>
<feature type="domain" description="Peptidase M61 catalytic" evidence="3">
    <location>
        <begin position="300"/>
        <end position="413"/>
    </location>
</feature>
<dbReference type="InterPro" id="IPR027268">
    <property type="entry name" value="Peptidase_M4/M1_CTD_sf"/>
</dbReference>
<dbReference type="OrthoDB" id="9778516at2"/>
<dbReference type="Gene3D" id="1.10.390.10">
    <property type="entry name" value="Neutral Protease Domain 2"/>
    <property type="match status" value="1"/>
</dbReference>
<dbReference type="GO" id="GO:0004177">
    <property type="term" value="F:aminopeptidase activity"/>
    <property type="evidence" value="ECO:0007669"/>
    <property type="project" value="UniProtKB-KW"/>
</dbReference>
<dbReference type="InterPro" id="IPR007963">
    <property type="entry name" value="Peptidase_M61_catalytic"/>
</dbReference>
<proteinExistence type="predicted"/>
<evidence type="ECO:0000259" key="4">
    <source>
        <dbReference type="Pfam" id="PF17899"/>
    </source>
</evidence>
<keyword evidence="2" id="KW-0732">Signal</keyword>
<evidence type="ECO:0000259" key="3">
    <source>
        <dbReference type="Pfam" id="PF05299"/>
    </source>
</evidence>
<dbReference type="Proteomes" id="UP000318478">
    <property type="component" value="Unassembled WGS sequence"/>
</dbReference>
<protein>
    <submittedName>
        <fullName evidence="5">M61 glycyl aminopeptidase</fullName>
    </submittedName>
</protein>
<name>A0A5C5YR01_9BACT</name>
<keyword evidence="6" id="KW-1185">Reference proteome</keyword>
<dbReference type="AlphaFoldDB" id="A0A5C5YR01"/>
<keyword evidence="5" id="KW-0378">Hydrolase</keyword>
<keyword evidence="5" id="KW-0645">Protease</keyword>
<evidence type="ECO:0000313" key="5">
    <source>
        <dbReference type="EMBL" id="TWT77293.1"/>
    </source>
</evidence>
<evidence type="ECO:0000256" key="2">
    <source>
        <dbReference type="SAM" id="SignalP"/>
    </source>
</evidence>
<dbReference type="EMBL" id="SJPO01000004">
    <property type="protein sequence ID" value="TWT77293.1"/>
    <property type="molecule type" value="Genomic_DNA"/>
</dbReference>
<feature type="region of interest" description="Disordered" evidence="1">
    <location>
        <begin position="623"/>
        <end position="642"/>
    </location>
</feature>
<evidence type="ECO:0000256" key="1">
    <source>
        <dbReference type="SAM" id="MobiDB-lite"/>
    </source>
</evidence>
<dbReference type="Pfam" id="PF05299">
    <property type="entry name" value="Peptidase_M61"/>
    <property type="match status" value="1"/>
</dbReference>
<sequence precursor="true">MNSRLATLATLVLLLDVGHASAEIELSIDATRAPQGLLASEVVLPAKPGENYFWHPNWLPGVSGATEQISNVVGLVFEDASGERLPWRRDPKRANLFCVTVPAGADSVRARMQYVMNHPDRLSSAVDCYGSESLLVLNFNCCLLYPDVPHPGDLDYRLHLGLPNGLQHACALRAEKNEAGSLDFQRTPLQRLIDSPLVAGSHFKELTFTSDAAPAARVCLFSDSADGTAIGASRERQLGRILPQAERLFGGAPFPSYMFLVVCTDQTPRFGLEHRECSLMTLRPEALVDNQLFSYRPAYLLPHELAHAWCGKLRTPEGMLSDDFHSPFDTELLWVYEGLTQYLMQLIAVRSGQVDFRHHLGYLADRVADQARREGRVWRSLADTAIAARTLRGQDHEYRDLRRAQDYYDEGALFWLRVDCALRDSTNGEASLDDFCRAFFRVGSERGPRGFDVDEIVATLDSLSPGPWRGLINRLIYQPQGTLDLAVLEMAGYRLATTPVKPSHLDAYEAVWGFASAERSIGLIADKHGTIKHLLRGGAADDAGLTLKSQVVAVNGRDYSRSRLHKAIAASDSDQPIELIVKDGRGYAARQIDYTGGARFPTLERDPARPDLLRVILTPLPASPQQRQPVAGEASEGFDKLF</sequence>
<dbReference type="Gene3D" id="2.60.40.3650">
    <property type="match status" value="1"/>
</dbReference>
<feature type="chain" id="PRO_5023043838" evidence="2">
    <location>
        <begin position="23"/>
        <end position="642"/>
    </location>
</feature>
<dbReference type="SUPFAM" id="SSF55486">
    <property type="entry name" value="Metalloproteases ('zincins'), catalytic domain"/>
    <property type="match status" value="1"/>
</dbReference>
<keyword evidence="5" id="KW-0031">Aminopeptidase</keyword>
<accession>A0A5C5YR01</accession>
<comment type="caution">
    <text evidence="5">The sequence shown here is derived from an EMBL/GenBank/DDBJ whole genome shotgun (WGS) entry which is preliminary data.</text>
</comment>
<feature type="domain" description="Peptidase M61 N-terminal" evidence="4">
    <location>
        <begin position="26"/>
        <end position="200"/>
    </location>
</feature>
<dbReference type="RefSeq" id="WP_146586306.1">
    <property type="nucleotide sequence ID" value="NZ_SJPO01000004.1"/>
</dbReference>
<dbReference type="SUPFAM" id="SSF50156">
    <property type="entry name" value="PDZ domain-like"/>
    <property type="match status" value="1"/>
</dbReference>
<feature type="signal peptide" evidence="2">
    <location>
        <begin position="1"/>
        <end position="22"/>
    </location>
</feature>